<dbReference type="SUPFAM" id="SSF101898">
    <property type="entry name" value="NHL repeat"/>
    <property type="match status" value="1"/>
</dbReference>
<dbReference type="EMBL" id="BAAAOR010000002">
    <property type="protein sequence ID" value="GAA1501844.1"/>
    <property type="molecule type" value="Genomic_DNA"/>
</dbReference>
<reference evidence="2 3" key="1">
    <citation type="journal article" date="2019" name="Int. J. Syst. Evol. Microbiol.">
        <title>The Global Catalogue of Microorganisms (GCM) 10K type strain sequencing project: providing services to taxonomists for standard genome sequencing and annotation.</title>
        <authorList>
            <consortium name="The Broad Institute Genomics Platform"/>
            <consortium name="The Broad Institute Genome Sequencing Center for Infectious Disease"/>
            <person name="Wu L."/>
            <person name="Ma J."/>
        </authorList>
    </citation>
    <scope>NUCLEOTIDE SEQUENCE [LARGE SCALE GENOMIC DNA]</scope>
    <source>
        <strain evidence="2 3">JCM 14942</strain>
    </source>
</reference>
<gene>
    <name evidence="2" type="ORF">GCM10009788_00970</name>
</gene>
<dbReference type="Pfam" id="PF24684">
    <property type="entry name" value="Vgb_lyase"/>
    <property type="match status" value="1"/>
</dbReference>
<comment type="caution">
    <text evidence="2">The sequence shown here is derived from an EMBL/GenBank/DDBJ whole genome shotgun (WGS) entry which is preliminary data.</text>
</comment>
<organism evidence="2 3">
    <name type="scientific">Nocardioides humi</name>
    <dbReference type="NCBI Taxonomy" id="449461"/>
    <lineage>
        <taxon>Bacteria</taxon>
        <taxon>Bacillati</taxon>
        <taxon>Actinomycetota</taxon>
        <taxon>Actinomycetes</taxon>
        <taxon>Propionibacteriales</taxon>
        <taxon>Nocardioidaceae</taxon>
        <taxon>Nocardioides</taxon>
    </lineage>
</organism>
<dbReference type="InterPro" id="IPR051344">
    <property type="entry name" value="Vgb"/>
</dbReference>
<sequence>MRIRRCAAAAAGTLLLASLAGVEAGAARAEEGAPERPGRAPTIATYPVPTADAGLDSLVVGPDGQLWFTERKGWKLGRITAAGAITEFPVPPMGGGSGPSDIVRGADGYLWFLTDSRFRLGRATTGGTVERVAEAPLATIFSDLAAGRGRGVWLTQADGGQVHRLLDADTNPAQGWSLATSYLSPTPMAVAPDGALWYGDGAGYLKRLDEAGNQTNHPISWGNSNIDSTSLAFGSDGALWATGFAPGTPLSTAEGGSVGRFDGTSLRAWPLPELATHVDPVPGSMTAGPDGALWWAEDGAIGRITTTGVISRVRIAPHDPDDIAFGPDGRLWFLDTGANRVGAITVDANLFPARQVARKVKLRAVSGRRVKGRVVTAEPGCRAGKVVAYAKPRKGKARKIGAGRAKANGKFSVKLRKRPGGKVFVKVKASAPAADVRCLPAKSRAR</sequence>
<dbReference type="PANTHER" id="PTHR40274:SF3">
    <property type="entry name" value="VIRGINIAMYCIN B LYASE"/>
    <property type="match status" value="1"/>
</dbReference>
<evidence type="ECO:0000313" key="2">
    <source>
        <dbReference type="EMBL" id="GAA1501844.1"/>
    </source>
</evidence>
<proteinExistence type="predicted"/>
<keyword evidence="1" id="KW-0732">Signal</keyword>
<dbReference type="Gene3D" id="2.130.10.10">
    <property type="entry name" value="YVTN repeat-like/Quinoprotein amine dehydrogenase"/>
    <property type="match status" value="2"/>
</dbReference>
<accession>A0ABN1ZPQ2</accession>
<evidence type="ECO:0000313" key="3">
    <source>
        <dbReference type="Proteomes" id="UP001500842"/>
    </source>
</evidence>
<dbReference type="PANTHER" id="PTHR40274">
    <property type="entry name" value="VIRGINIAMYCIN B LYASE"/>
    <property type="match status" value="1"/>
</dbReference>
<protein>
    <recommendedName>
        <fullName evidence="4">Virginiamycin B lyase</fullName>
    </recommendedName>
</protein>
<name>A0ABN1ZPQ2_9ACTN</name>
<evidence type="ECO:0000256" key="1">
    <source>
        <dbReference type="SAM" id="SignalP"/>
    </source>
</evidence>
<evidence type="ECO:0008006" key="4">
    <source>
        <dbReference type="Google" id="ProtNLM"/>
    </source>
</evidence>
<dbReference type="RefSeq" id="WP_141003525.1">
    <property type="nucleotide sequence ID" value="NZ_BAAAOR010000002.1"/>
</dbReference>
<dbReference type="InterPro" id="IPR015943">
    <property type="entry name" value="WD40/YVTN_repeat-like_dom_sf"/>
</dbReference>
<keyword evidence="3" id="KW-1185">Reference proteome</keyword>
<dbReference type="Proteomes" id="UP001500842">
    <property type="component" value="Unassembled WGS sequence"/>
</dbReference>
<feature type="chain" id="PRO_5046215981" description="Virginiamycin B lyase" evidence="1">
    <location>
        <begin position="30"/>
        <end position="446"/>
    </location>
</feature>
<feature type="signal peptide" evidence="1">
    <location>
        <begin position="1"/>
        <end position="29"/>
    </location>
</feature>